<keyword evidence="1" id="KW-0472">Membrane</keyword>
<dbReference type="InterPro" id="IPR036374">
    <property type="entry name" value="OxRdtase_Mopterin-bd_sf"/>
</dbReference>
<feature type="transmembrane region" description="Helical" evidence="1">
    <location>
        <begin position="135"/>
        <end position="155"/>
    </location>
</feature>
<feature type="transmembrane region" description="Helical" evidence="1">
    <location>
        <begin position="110"/>
        <end position="129"/>
    </location>
</feature>
<dbReference type="Proteomes" id="UP000281738">
    <property type="component" value="Unassembled WGS sequence"/>
</dbReference>
<organism evidence="3 4">
    <name type="scientific">Nocardioides aurantiacus</name>
    <dbReference type="NCBI Taxonomy" id="86796"/>
    <lineage>
        <taxon>Bacteria</taxon>
        <taxon>Bacillati</taxon>
        <taxon>Actinomycetota</taxon>
        <taxon>Actinomycetes</taxon>
        <taxon>Propionibacteriales</taxon>
        <taxon>Nocardioidaceae</taxon>
        <taxon>Nocardioides</taxon>
    </lineage>
</organism>
<protein>
    <submittedName>
        <fullName evidence="3">DMSO/TMAO reductase YedYZ molybdopterin-dependent catalytic subunit</fullName>
    </submittedName>
</protein>
<dbReference type="GO" id="GO:0043546">
    <property type="term" value="F:molybdopterin cofactor binding"/>
    <property type="evidence" value="ECO:0007669"/>
    <property type="project" value="TreeGrafter"/>
</dbReference>
<gene>
    <name evidence="3" type="ORF">EDD33_3384</name>
</gene>
<evidence type="ECO:0000256" key="1">
    <source>
        <dbReference type="SAM" id="Phobius"/>
    </source>
</evidence>
<dbReference type="GO" id="GO:0008482">
    <property type="term" value="F:sulfite oxidase activity"/>
    <property type="evidence" value="ECO:0007669"/>
    <property type="project" value="TreeGrafter"/>
</dbReference>
<evidence type="ECO:0000259" key="2">
    <source>
        <dbReference type="Pfam" id="PF00174"/>
    </source>
</evidence>
<evidence type="ECO:0000313" key="3">
    <source>
        <dbReference type="EMBL" id="ROR92493.1"/>
    </source>
</evidence>
<dbReference type="Gene3D" id="2.60.40.650">
    <property type="match status" value="1"/>
</dbReference>
<feature type="transmembrane region" description="Helical" evidence="1">
    <location>
        <begin position="85"/>
        <end position="103"/>
    </location>
</feature>
<dbReference type="GO" id="GO:0020037">
    <property type="term" value="F:heme binding"/>
    <property type="evidence" value="ECO:0007669"/>
    <property type="project" value="TreeGrafter"/>
</dbReference>
<dbReference type="PANTHER" id="PTHR19372">
    <property type="entry name" value="SULFITE REDUCTASE"/>
    <property type="match status" value="1"/>
</dbReference>
<keyword evidence="4" id="KW-1185">Reference proteome</keyword>
<dbReference type="InterPro" id="IPR000572">
    <property type="entry name" value="OxRdtase_Mopterin-bd_dom"/>
</dbReference>
<evidence type="ECO:0000313" key="4">
    <source>
        <dbReference type="Proteomes" id="UP000281738"/>
    </source>
</evidence>
<dbReference type="AlphaFoldDB" id="A0A3N2CYF9"/>
<reference evidence="3 4" key="1">
    <citation type="submission" date="2018-11" db="EMBL/GenBank/DDBJ databases">
        <title>Sequencing the genomes of 1000 actinobacteria strains.</title>
        <authorList>
            <person name="Klenk H.-P."/>
        </authorList>
    </citation>
    <scope>NUCLEOTIDE SEQUENCE [LARGE SCALE GENOMIC DNA]</scope>
    <source>
        <strain evidence="3 4">DSM 12652</strain>
    </source>
</reference>
<dbReference type="Pfam" id="PF00174">
    <property type="entry name" value="Oxidored_molyb"/>
    <property type="match status" value="1"/>
</dbReference>
<accession>A0A3N2CYF9</accession>
<dbReference type="InterPro" id="IPR014756">
    <property type="entry name" value="Ig_E-set"/>
</dbReference>
<dbReference type="OrthoDB" id="9795587at2"/>
<keyword evidence="1" id="KW-0812">Transmembrane</keyword>
<keyword evidence="1" id="KW-1133">Transmembrane helix</keyword>
<feature type="transmembrane region" description="Helical" evidence="1">
    <location>
        <begin position="175"/>
        <end position="196"/>
    </location>
</feature>
<sequence>MSTTTDRTGTTPAVDAPQAPVSRAWLAAAGAIAGACAVGLSEATAWALRADTSPVAAVAAVVRDATPGALAEALIGLVGALDKPLLLGGTVVLLLGVCAYAASWVRRAPLVPDLVFLALAAIGLAAVMSQPTPGTAAALALVVGVMTWVVTLRLLTGPVLDDRPGSDHEGRRRFLTRAGLVLGVTAVLTVAGRVAGGARRSVEQSRRLLRLPVTPGEVPPSADLRVDGVAPWRTPDEEFYLIHTALASPAIRPEDWALRIHGMVDREVRLTYQDLVDRRLTEAWVTLCCVSNPVGGDLVGNAFWSGVPVREVLAAAGVRDGADAVLQTSQDGWTCSTPLEALTDDRNALLAVAMNGRPLPVDHGFPVRMVVPGLYGYVSATKWLVDLEVTRFDDVTAFWTERGWGERGPVKTMSRVDVPEDGADVPAGDVVLGGVAWAQHTGIERVQVQLDGGPWREADLGGSSNDDTWVQWRLRVEVEPGEHQLVVRATDRSGYTQTAARADVVPDGATGWDGHTFTAR</sequence>
<dbReference type="InterPro" id="IPR008335">
    <property type="entry name" value="Mopterin_OxRdtase_euk"/>
</dbReference>
<feature type="domain" description="Oxidoreductase molybdopterin-binding" evidence="2">
    <location>
        <begin position="247"/>
        <end position="393"/>
    </location>
</feature>
<dbReference type="SUPFAM" id="SSF56524">
    <property type="entry name" value="Oxidoreductase molybdopterin-binding domain"/>
    <property type="match status" value="1"/>
</dbReference>
<name>A0A3N2CYF9_9ACTN</name>
<dbReference type="PRINTS" id="PR00407">
    <property type="entry name" value="EUMOPTERIN"/>
</dbReference>
<dbReference type="EMBL" id="RKHO01000001">
    <property type="protein sequence ID" value="ROR92493.1"/>
    <property type="molecule type" value="Genomic_DNA"/>
</dbReference>
<dbReference type="PANTHER" id="PTHR19372:SF7">
    <property type="entry name" value="SULFITE OXIDASE, MITOCHONDRIAL"/>
    <property type="match status" value="1"/>
</dbReference>
<dbReference type="Gene3D" id="3.90.420.10">
    <property type="entry name" value="Oxidoreductase, molybdopterin-binding domain"/>
    <property type="match status" value="1"/>
</dbReference>
<dbReference type="RefSeq" id="WP_123392128.1">
    <property type="nucleotide sequence ID" value="NZ_RKHO01000001.1"/>
</dbReference>
<dbReference type="GO" id="GO:0006790">
    <property type="term" value="P:sulfur compound metabolic process"/>
    <property type="evidence" value="ECO:0007669"/>
    <property type="project" value="TreeGrafter"/>
</dbReference>
<dbReference type="SUPFAM" id="SSF81296">
    <property type="entry name" value="E set domains"/>
    <property type="match status" value="1"/>
</dbReference>
<comment type="caution">
    <text evidence="3">The sequence shown here is derived from an EMBL/GenBank/DDBJ whole genome shotgun (WGS) entry which is preliminary data.</text>
</comment>
<proteinExistence type="predicted"/>